<evidence type="ECO:0000313" key="1">
    <source>
        <dbReference type="EMBL" id="KAJ4153077.1"/>
    </source>
</evidence>
<evidence type="ECO:0000313" key="2">
    <source>
        <dbReference type="Proteomes" id="UP001144673"/>
    </source>
</evidence>
<keyword evidence="2" id="KW-1185">Reference proteome</keyword>
<dbReference type="Proteomes" id="UP001144673">
    <property type="component" value="Chromosome 5"/>
</dbReference>
<dbReference type="RefSeq" id="XP_056053735.1">
    <property type="nucleotide sequence ID" value="XM_056196605.1"/>
</dbReference>
<dbReference type="EMBL" id="JAJHUN010000008">
    <property type="protein sequence ID" value="KAJ4153077.1"/>
    <property type="molecule type" value="Genomic_DNA"/>
</dbReference>
<dbReference type="GeneID" id="80896742"/>
<gene>
    <name evidence="1" type="ORF">LMH87_009583</name>
</gene>
<protein>
    <submittedName>
        <fullName evidence="1">Uncharacterized protein</fullName>
    </submittedName>
</protein>
<reference evidence="1" key="1">
    <citation type="journal article" date="2023" name="Access Microbiol">
        <title>De-novo genome assembly for Akanthomyces muscarius, a biocontrol agent of insect agricultural pests.</title>
        <authorList>
            <person name="Erdos Z."/>
            <person name="Studholme D.J."/>
            <person name="Raymond B."/>
            <person name="Sharma M."/>
        </authorList>
    </citation>
    <scope>NUCLEOTIDE SEQUENCE</scope>
    <source>
        <strain evidence="1">Ve6</strain>
    </source>
</reference>
<sequence length="69" mass="7585">MPKAIVAHAATVCRQAECAARISMQGRSTVAPRGTIDLDLPRVVLRSFGITEHTIWRRPTGRAKLSKET</sequence>
<dbReference type="KEGG" id="amus:LMH87_009583"/>
<organism evidence="1 2">
    <name type="scientific">Akanthomyces muscarius</name>
    <name type="common">Entomopathogenic fungus</name>
    <name type="synonym">Lecanicillium muscarium</name>
    <dbReference type="NCBI Taxonomy" id="2231603"/>
    <lineage>
        <taxon>Eukaryota</taxon>
        <taxon>Fungi</taxon>
        <taxon>Dikarya</taxon>
        <taxon>Ascomycota</taxon>
        <taxon>Pezizomycotina</taxon>
        <taxon>Sordariomycetes</taxon>
        <taxon>Hypocreomycetidae</taxon>
        <taxon>Hypocreales</taxon>
        <taxon>Cordycipitaceae</taxon>
        <taxon>Akanthomyces</taxon>
    </lineage>
</organism>
<dbReference type="AlphaFoldDB" id="A0A9W8QCA4"/>
<comment type="caution">
    <text evidence="1">The sequence shown here is derived from an EMBL/GenBank/DDBJ whole genome shotgun (WGS) entry which is preliminary data.</text>
</comment>
<accession>A0A9W8QCA4</accession>
<name>A0A9W8QCA4_AKAMU</name>
<proteinExistence type="predicted"/>